<protein>
    <submittedName>
        <fullName evidence="1">Spore protein YabP</fullName>
    </submittedName>
</protein>
<dbReference type="PIRSF" id="PIRSF011576">
    <property type="entry name" value="YabP"/>
    <property type="match status" value="1"/>
</dbReference>
<name>A0A151B385_9CLOT</name>
<evidence type="ECO:0000313" key="1">
    <source>
        <dbReference type="EMBL" id="KYH34371.1"/>
    </source>
</evidence>
<keyword evidence="2" id="KW-1185">Reference proteome</keyword>
<dbReference type="EMBL" id="LTBA01000018">
    <property type="protein sequence ID" value="KYH34371.1"/>
    <property type="molecule type" value="Genomic_DNA"/>
</dbReference>
<comment type="caution">
    <text evidence="1">The sequence shown here is derived from an EMBL/GenBank/DDBJ whole genome shotgun (WGS) entry which is preliminary data.</text>
</comment>
<organism evidence="1 2">
    <name type="scientific">Clostridium tepidiprofundi DSM 19306</name>
    <dbReference type="NCBI Taxonomy" id="1121338"/>
    <lineage>
        <taxon>Bacteria</taxon>
        <taxon>Bacillati</taxon>
        <taxon>Bacillota</taxon>
        <taxon>Clostridia</taxon>
        <taxon>Eubacteriales</taxon>
        <taxon>Clostridiaceae</taxon>
        <taxon>Clostridium</taxon>
    </lineage>
</organism>
<dbReference type="STRING" id="1121338.CLTEP_16950"/>
<sequence length="93" mass="10509">MEMNIGDSKSNLFLENREKIESNGVIEVISFNEEEIVLNTKLGILKIEGEDLKMNKLDVHNGDISISGKINSCIYTSDKKSKNKESIFAKLFK</sequence>
<dbReference type="InterPro" id="IPR022476">
    <property type="entry name" value="Spore_YabP/YqfC"/>
</dbReference>
<proteinExistence type="predicted"/>
<reference evidence="1 2" key="1">
    <citation type="submission" date="2016-02" db="EMBL/GenBank/DDBJ databases">
        <title>Genome sequence of Clostridium tepidiprofundi DSM 19306.</title>
        <authorList>
            <person name="Poehlein A."/>
            <person name="Daniel R."/>
        </authorList>
    </citation>
    <scope>NUCLEOTIDE SEQUENCE [LARGE SCALE GENOMIC DNA]</scope>
    <source>
        <strain evidence="1 2">DSM 19306</strain>
    </source>
</reference>
<dbReference type="Pfam" id="PF07873">
    <property type="entry name" value="YabP"/>
    <property type="match status" value="1"/>
</dbReference>
<dbReference type="AlphaFoldDB" id="A0A151B385"/>
<gene>
    <name evidence="1" type="primary">yabP</name>
    <name evidence="1" type="ORF">CLTEP_16950</name>
</gene>
<accession>A0A151B385</accession>
<evidence type="ECO:0000313" key="2">
    <source>
        <dbReference type="Proteomes" id="UP000075531"/>
    </source>
</evidence>
<dbReference type="Proteomes" id="UP000075531">
    <property type="component" value="Unassembled WGS sequence"/>
</dbReference>
<dbReference type="Gene3D" id="2.60.40.2000">
    <property type="match status" value="1"/>
</dbReference>
<dbReference type="PATRIC" id="fig|1121338.3.peg.1743"/>
<dbReference type="NCBIfam" id="TIGR02892">
    <property type="entry name" value="spore_yabP"/>
    <property type="match status" value="1"/>
</dbReference>
<dbReference type="GO" id="GO:0030435">
    <property type="term" value="P:sporulation resulting in formation of a cellular spore"/>
    <property type="evidence" value="ECO:0007669"/>
    <property type="project" value="InterPro"/>
</dbReference>
<dbReference type="InterPro" id="IPR012504">
    <property type="entry name" value="Spore_YabP"/>
</dbReference>
<dbReference type="InterPro" id="IPR038705">
    <property type="entry name" value="YabP_sf"/>
</dbReference>